<feature type="region of interest" description="Disordered" evidence="1">
    <location>
        <begin position="343"/>
        <end position="400"/>
    </location>
</feature>
<feature type="compositionally biased region" description="Low complexity" evidence="1">
    <location>
        <begin position="17"/>
        <end position="40"/>
    </location>
</feature>
<evidence type="ECO:0000256" key="1">
    <source>
        <dbReference type="SAM" id="MobiDB-lite"/>
    </source>
</evidence>
<feature type="compositionally biased region" description="Low complexity" evidence="1">
    <location>
        <begin position="66"/>
        <end position="80"/>
    </location>
</feature>
<evidence type="ECO:0000313" key="2">
    <source>
        <dbReference type="EMBL" id="KAG0268191.1"/>
    </source>
</evidence>
<feature type="compositionally biased region" description="Polar residues" evidence="1">
    <location>
        <begin position="1"/>
        <end position="10"/>
    </location>
</feature>
<dbReference type="SUPFAM" id="SSF117281">
    <property type="entry name" value="Kelch motif"/>
    <property type="match status" value="1"/>
</dbReference>
<dbReference type="EMBL" id="JAAAJB010000057">
    <property type="protein sequence ID" value="KAG0268191.1"/>
    <property type="molecule type" value="Genomic_DNA"/>
</dbReference>
<feature type="compositionally biased region" description="Basic residues" evidence="1">
    <location>
        <begin position="241"/>
        <end position="250"/>
    </location>
</feature>
<dbReference type="Gene3D" id="2.120.10.80">
    <property type="entry name" value="Kelch-type beta propeller"/>
    <property type="match status" value="1"/>
</dbReference>
<feature type="region of interest" description="Disordered" evidence="1">
    <location>
        <begin position="1"/>
        <end position="279"/>
    </location>
</feature>
<feature type="compositionally biased region" description="Basic and acidic residues" evidence="1">
    <location>
        <begin position="348"/>
        <end position="362"/>
    </location>
</feature>
<feature type="region of interest" description="Disordered" evidence="1">
    <location>
        <begin position="454"/>
        <end position="503"/>
    </location>
</feature>
<proteinExistence type="predicted"/>
<feature type="compositionally biased region" description="Polar residues" evidence="1">
    <location>
        <begin position="364"/>
        <end position="380"/>
    </location>
</feature>
<dbReference type="InterPro" id="IPR015915">
    <property type="entry name" value="Kelch-typ_b-propeller"/>
</dbReference>
<sequence length="503" mass="55027">MNSLFRSETPQWRVLSRSRQNVQRSSSPPSPSSFNHISSQDLHSTTPGENSESQKDQPTKRRRHSSSSTSRSAARALASAWTAQTFYDPLPPPTSTKKKSSSARNSMQSERARPTSPTNTAHLQDQPQHPWDPSTRALEGGHGGFDRDRRGALMGISKDSGAADDQSPTSALGATLDGGAREPRQPERNGEEEDEEGNAKRVATETSNGVEHQQQQQQQQQQQKQQSRRIVWDHSTDTPPKRPRRRRSQHRPQQQQQQQQTTRAAHDQPQQPKDTYTLHDRTSIVLETRGDIPPRLIGASTSVFARKMYVFGGLQKGSSRPSNCLYILQLDTLIWTKHVPHGNNNHNHHNEQQKWQGNDDHLNSGLTPSPSPEMRQQQLQATTTADPAAGAGPDAVQEASATLQVQSLQNPAFSSSNVSVDSTTSGWGHQAMYGSHASSNCSSLSLGVSEVATTSSSSSSSSSELRLLSNPVIFSPTPPPTAFTPSGHPEAASESIHTSAPRE</sequence>
<feature type="compositionally biased region" description="Low complexity" evidence="1">
    <location>
        <begin position="213"/>
        <end position="225"/>
    </location>
</feature>
<feature type="compositionally biased region" description="Low complexity" evidence="1">
    <location>
        <begin position="251"/>
        <end position="263"/>
    </location>
</feature>
<name>A0A9P6QGI4_9FUNG</name>
<comment type="caution">
    <text evidence="2">The sequence shown here is derived from an EMBL/GenBank/DDBJ whole genome shotgun (WGS) entry which is preliminary data.</text>
</comment>
<feature type="compositionally biased region" description="Basic and acidic residues" evidence="1">
    <location>
        <begin position="179"/>
        <end position="189"/>
    </location>
</feature>
<accession>A0A9P6QGI4</accession>
<feature type="compositionally biased region" description="Basic and acidic residues" evidence="1">
    <location>
        <begin position="230"/>
        <end position="240"/>
    </location>
</feature>
<keyword evidence="3" id="KW-1185">Reference proteome</keyword>
<gene>
    <name evidence="2" type="ORF">DFQ27_007300</name>
</gene>
<dbReference type="AlphaFoldDB" id="A0A9P6QGI4"/>
<feature type="compositionally biased region" description="Polar residues" evidence="1">
    <location>
        <begin position="41"/>
        <end position="51"/>
    </location>
</feature>
<feature type="compositionally biased region" description="Low complexity" evidence="1">
    <location>
        <begin position="454"/>
        <end position="463"/>
    </location>
</feature>
<reference evidence="2" key="1">
    <citation type="journal article" date="2020" name="Fungal Divers.">
        <title>Resolving the Mortierellaceae phylogeny through synthesis of multi-gene phylogenetics and phylogenomics.</title>
        <authorList>
            <person name="Vandepol N."/>
            <person name="Liber J."/>
            <person name="Desiro A."/>
            <person name="Na H."/>
            <person name="Kennedy M."/>
            <person name="Barry K."/>
            <person name="Grigoriev I.V."/>
            <person name="Miller A.N."/>
            <person name="O'Donnell K."/>
            <person name="Stajich J.E."/>
            <person name="Bonito G."/>
        </authorList>
    </citation>
    <scope>NUCLEOTIDE SEQUENCE</scope>
    <source>
        <strain evidence="2">BC1065</strain>
    </source>
</reference>
<feature type="compositionally biased region" description="Polar residues" evidence="1">
    <location>
        <begin position="103"/>
        <end position="127"/>
    </location>
</feature>
<feature type="compositionally biased region" description="Low complexity" evidence="1">
    <location>
        <begin position="381"/>
        <end position="395"/>
    </location>
</feature>
<evidence type="ECO:0000313" key="3">
    <source>
        <dbReference type="Proteomes" id="UP000807716"/>
    </source>
</evidence>
<organism evidence="2 3">
    <name type="scientific">Actinomortierella ambigua</name>
    <dbReference type="NCBI Taxonomy" id="1343610"/>
    <lineage>
        <taxon>Eukaryota</taxon>
        <taxon>Fungi</taxon>
        <taxon>Fungi incertae sedis</taxon>
        <taxon>Mucoromycota</taxon>
        <taxon>Mortierellomycotina</taxon>
        <taxon>Mortierellomycetes</taxon>
        <taxon>Mortierellales</taxon>
        <taxon>Mortierellaceae</taxon>
        <taxon>Actinomortierella</taxon>
    </lineage>
</organism>
<dbReference type="Proteomes" id="UP000807716">
    <property type="component" value="Unassembled WGS sequence"/>
</dbReference>
<protein>
    <submittedName>
        <fullName evidence="2">Uncharacterized protein</fullName>
    </submittedName>
</protein>
<dbReference type="OrthoDB" id="45365at2759"/>